<keyword evidence="5 12" id="KW-0547">Nucleotide-binding</keyword>
<dbReference type="NCBIfam" id="TIGR01991">
    <property type="entry name" value="HscA"/>
    <property type="match status" value="1"/>
</dbReference>
<dbReference type="SUPFAM" id="SSF100920">
    <property type="entry name" value="Heat shock protein 70kD (HSP70), peptide-binding domain"/>
    <property type="match status" value="1"/>
</dbReference>
<dbReference type="Proteomes" id="UP000248168">
    <property type="component" value="Unassembled WGS sequence"/>
</dbReference>
<evidence type="ECO:0000256" key="7">
    <source>
        <dbReference type="ARBA" id="ARBA00023016"/>
    </source>
</evidence>
<evidence type="ECO:0000256" key="12">
    <source>
        <dbReference type="RuleBase" id="RU003322"/>
    </source>
</evidence>
<evidence type="ECO:0000256" key="1">
    <source>
        <dbReference type="ARBA" id="ARBA00007381"/>
    </source>
</evidence>
<dbReference type="PANTHER" id="PTHR19375">
    <property type="entry name" value="HEAT SHOCK PROTEIN 70KDA"/>
    <property type="match status" value="1"/>
</dbReference>
<dbReference type="OrthoDB" id="9766019at2"/>
<dbReference type="PROSITE" id="PS00297">
    <property type="entry name" value="HSP70_1"/>
    <property type="match status" value="1"/>
</dbReference>
<dbReference type="InterPro" id="IPR029048">
    <property type="entry name" value="HSP70_C_sf"/>
</dbReference>
<evidence type="ECO:0000256" key="4">
    <source>
        <dbReference type="ARBA" id="ARBA00022553"/>
    </source>
</evidence>
<evidence type="ECO:0000256" key="9">
    <source>
        <dbReference type="ARBA" id="ARBA00030019"/>
    </source>
</evidence>
<comment type="similarity">
    <text evidence="1 12">Belongs to the heat shock protein 70 family.</text>
</comment>
<dbReference type="FunFam" id="3.90.640.10:FF:000003">
    <property type="entry name" value="Molecular chaperone DnaK"/>
    <property type="match status" value="1"/>
</dbReference>
<keyword evidence="4" id="KW-0597">Phosphoprotein</keyword>
<sequence>MARIVGIDLGTTNSLVAYMDNGVPRVIAGRHERAMVPSVVALTDNGLIVGDPAKEHLTRNPERTVYSVKRFMGKGLADVQNELAYFPYTLTEKGGVIRIKLGEKTYSPPQISAMILKELKLRAEAFLGESITKAVITVPAYFNDSQRQATKDAGMIAGLEVLRIINEPTAASLAYGLQEKTQGTIAVYDLGGGTFDISILKLKNGIFEVLATNGDTHLGGDDIDRIIADLFLGEIQKQFELDLNAYPDHMQAIRLEAEQAKIRLSDTLTTTVSLELPDGKGLFTRELTREQLESLCDALVERTLGPCRLALKDAGLNATGIDEVVLVGGSTRMPLVRQRVQALFGTQPHCELNPDEVVALGAAVQADILSGGTTDMLLLDVTPLSLGIETMGGVMSSLIRRNTTIPASAKEMFTTYVDGQTGVDIHILQGERELAKDNRSLARFRLKVPPLPAGVPRIEVTFLIDANGILNVMAKDMRTGDTQSIEVKPSYGLSDQEVERMIDDSFKFAADDVSARKLIEARLDAGALIITTEKSLTDGAPLISTDEATAIRQALSVLAAAKDGNDTRTIRARMSELEQAAKSLTVAMLNDSLKRGLQGKKVSEIT</sequence>
<gene>
    <name evidence="13" type="primary">dnaK</name>
    <name evidence="13" type="ORF">NITLEN_20593</name>
</gene>
<evidence type="ECO:0000313" key="13">
    <source>
        <dbReference type="EMBL" id="SPP64953.1"/>
    </source>
</evidence>
<protein>
    <recommendedName>
        <fullName evidence="2">Chaperone protein DnaK</fullName>
    </recommendedName>
    <alternativeName>
        <fullName evidence="3">Chaperone protein dnaK</fullName>
    </alternativeName>
    <alternativeName>
        <fullName evidence="11">HSP70</fullName>
    </alternativeName>
    <alternativeName>
        <fullName evidence="10">Heat shock 70 kDa protein</fullName>
    </alternativeName>
    <alternativeName>
        <fullName evidence="9">Heat shock protein 70</fullName>
    </alternativeName>
</protein>
<keyword evidence="14" id="KW-1185">Reference proteome</keyword>
<dbReference type="GO" id="GO:0016226">
    <property type="term" value="P:iron-sulfur cluster assembly"/>
    <property type="evidence" value="ECO:0007669"/>
    <property type="project" value="InterPro"/>
</dbReference>
<reference evidence="14" key="1">
    <citation type="submission" date="2018-04" db="EMBL/GenBank/DDBJ databases">
        <authorList>
            <person name="Lucker S."/>
            <person name="Sakoula D."/>
        </authorList>
    </citation>
    <scope>NUCLEOTIDE SEQUENCE [LARGE SCALE GENOMIC DNA]</scope>
</reference>
<evidence type="ECO:0000256" key="10">
    <source>
        <dbReference type="ARBA" id="ARBA00030945"/>
    </source>
</evidence>
<evidence type="ECO:0000256" key="3">
    <source>
        <dbReference type="ARBA" id="ARBA00017249"/>
    </source>
</evidence>
<evidence type="ECO:0000256" key="6">
    <source>
        <dbReference type="ARBA" id="ARBA00022840"/>
    </source>
</evidence>
<dbReference type="NCBIfam" id="NF001413">
    <property type="entry name" value="PRK00290.1"/>
    <property type="match status" value="1"/>
</dbReference>
<dbReference type="FunFam" id="3.30.420.40:FF:000020">
    <property type="entry name" value="Chaperone protein HscA homolog"/>
    <property type="match status" value="1"/>
</dbReference>
<dbReference type="InParanoid" id="A0A330L5A2"/>
<accession>A0A330L5A2</accession>
<keyword evidence="6 12" id="KW-0067">ATP-binding</keyword>
<dbReference type="Gene3D" id="1.20.1270.10">
    <property type="match status" value="1"/>
</dbReference>
<dbReference type="PROSITE" id="PS00329">
    <property type="entry name" value="HSP70_2"/>
    <property type="match status" value="1"/>
</dbReference>
<dbReference type="GO" id="GO:0051082">
    <property type="term" value="F:unfolded protein binding"/>
    <property type="evidence" value="ECO:0007669"/>
    <property type="project" value="InterPro"/>
</dbReference>
<dbReference type="Pfam" id="PF00012">
    <property type="entry name" value="HSP70"/>
    <property type="match status" value="1"/>
</dbReference>
<dbReference type="AlphaFoldDB" id="A0A330L5A2"/>
<dbReference type="GO" id="GO:0005524">
    <property type="term" value="F:ATP binding"/>
    <property type="evidence" value="ECO:0007669"/>
    <property type="project" value="UniProtKB-KW"/>
</dbReference>
<dbReference type="FunFam" id="3.30.420.40:FF:000004">
    <property type="entry name" value="Molecular chaperone DnaK"/>
    <property type="match status" value="1"/>
</dbReference>
<evidence type="ECO:0000256" key="2">
    <source>
        <dbReference type="ARBA" id="ARBA00014415"/>
    </source>
</evidence>
<evidence type="ECO:0000256" key="5">
    <source>
        <dbReference type="ARBA" id="ARBA00022741"/>
    </source>
</evidence>
<dbReference type="CDD" id="cd10236">
    <property type="entry name" value="ASKHA_NBD_HSP70_HscA"/>
    <property type="match status" value="1"/>
</dbReference>
<dbReference type="Gene3D" id="3.30.420.40">
    <property type="match status" value="2"/>
</dbReference>
<name>A0A330L5A2_9BACT</name>
<dbReference type="NCBIfam" id="NF003520">
    <property type="entry name" value="PRK05183.1"/>
    <property type="match status" value="1"/>
</dbReference>
<dbReference type="InterPro" id="IPR042039">
    <property type="entry name" value="HscA_NBD"/>
</dbReference>
<evidence type="ECO:0000256" key="8">
    <source>
        <dbReference type="ARBA" id="ARBA00023186"/>
    </source>
</evidence>
<dbReference type="Gene3D" id="3.90.640.10">
    <property type="entry name" value="Actin, Chain A, domain 4"/>
    <property type="match status" value="1"/>
</dbReference>
<keyword evidence="7" id="KW-0346">Stress response</keyword>
<evidence type="ECO:0000313" key="14">
    <source>
        <dbReference type="Proteomes" id="UP000248168"/>
    </source>
</evidence>
<dbReference type="Gene3D" id="2.60.34.10">
    <property type="entry name" value="Substrate Binding Domain Of DNAk, Chain A, domain 1"/>
    <property type="match status" value="1"/>
</dbReference>
<dbReference type="GO" id="GO:0140662">
    <property type="term" value="F:ATP-dependent protein folding chaperone"/>
    <property type="evidence" value="ECO:0007669"/>
    <property type="project" value="InterPro"/>
</dbReference>
<proteinExistence type="inferred from homology"/>
<dbReference type="PRINTS" id="PR00301">
    <property type="entry name" value="HEATSHOCK70"/>
</dbReference>
<dbReference type="InterPro" id="IPR013126">
    <property type="entry name" value="Hsp_70_fam"/>
</dbReference>
<dbReference type="InterPro" id="IPR010236">
    <property type="entry name" value="ISC_FeS_clus_asmbl_HscA"/>
</dbReference>
<organism evidence="13 14">
    <name type="scientific">Nitrospira lenta</name>
    <dbReference type="NCBI Taxonomy" id="1436998"/>
    <lineage>
        <taxon>Bacteria</taxon>
        <taxon>Pseudomonadati</taxon>
        <taxon>Nitrospirota</taxon>
        <taxon>Nitrospiria</taxon>
        <taxon>Nitrospirales</taxon>
        <taxon>Nitrospiraceae</taxon>
        <taxon>Nitrospira</taxon>
    </lineage>
</organism>
<dbReference type="EMBL" id="OUNR01000012">
    <property type="protein sequence ID" value="SPP64953.1"/>
    <property type="molecule type" value="Genomic_DNA"/>
</dbReference>
<dbReference type="InterPro" id="IPR043129">
    <property type="entry name" value="ATPase_NBD"/>
</dbReference>
<keyword evidence="8" id="KW-0143">Chaperone</keyword>
<dbReference type="GO" id="GO:0016887">
    <property type="term" value="F:ATP hydrolysis activity"/>
    <property type="evidence" value="ECO:0007669"/>
    <property type="project" value="InterPro"/>
</dbReference>
<evidence type="ECO:0000256" key="11">
    <source>
        <dbReference type="ARBA" id="ARBA00033103"/>
    </source>
</evidence>
<dbReference type="SUPFAM" id="SSF53067">
    <property type="entry name" value="Actin-like ATPase domain"/>
    <property type="match status" value="2"/>
</dbReference>
<dbReference type="RefSeq" id="WP_121989267.1">
    <property type="nucleotide sequence ID" value="NZ_OUNR01000012.1"/>
</dbReference>
<dbReference type="PROSITE" id="PS01036">
    <property type="entry name" value="HSP70_3"/>
    <property type="match status" value="1"/>
</dbReference>
<dbReference type="InterPro" id="IPR018181">
    <property type="entry name" value="Heat_shock_70_CS"/>
</dbReference>
<dbReference type="InterPro" id="IPR029047">
    <property type="entry name" value="HSP70_peptide-bd_sf"/>
</dbReference>
<dbReference type="SUPFAM" id="SSF100934">
    <property type="entry name" value="Heat shock protein 70kD (HSP70), C-terminal subdomain"/>
    <property type="match status" value="1"/>
</dbReference>